<name>A0A0F6RJB3_MICAE</name>
<dbReference type="EMBL" id="CP011304">
    <property type="protein sequence ID" value="AKE62488.1"/>
    <property type="molecule type" value="Genomic_DNA"/>
</dbReference>
<dbReference type="GeneID" id="66708194"/>
<accession>A0A0F6RJB3</accession>
<sequence>MTPQAIPKLNHLPSALAREGAVCLELEDGVAIFRASTAVQTRIEELLQLEKESAITPAQKQELDAYEEIDDYLSFVNRTLRNLSQNPS</sequence>
<organism evidence="1 2">
    <name type="scientific">Microcystis aeruginosa NIES-2549</name>
    <dbReference type="NCBI Taxonomy" id="1641812"/>
    <lineage>
        <taxon>Bacteria</taxon>
        <taxon>Bacillati</taxon>
        <taxon>Cyanobacteriota</taxon>
        <taxon>Cyanophyceae</taxon>
        <taxon>Oscillatoriophycideae</taxon>
        <taxon>Chroococcales</taxon>
        <taxon>Microcystaceae</taxon>
        <taxon>Microcystis</taxon>
    </lineage>
</organism>
<reference evidence="1 2" key="1">
    <citation type="journal article" date="2015" name="Genome Announc.">
        <title>Complete Genome Sequence of Microcystis aeruginosa NIES-2549, a Bloom-Forming Cyanobacterium from Lake Kasumigaura, Japan.</title>
        <authorList>
            <person name="Yamaguchi H."/>
            <person name="Suzuki S."/>
            <person name="Tanabe Y."/>
            <person name="Osana Y."/>
            <person name="Shimura Y."/>
            <person name="Ishida K."/>
            <person name="Kawachi M."/>
        </authorList>
    </citation>
    <scope>NUCLEOTIDE SEQUENCE [LARGE SCALE GENOMIC DNA]</scope>
    <source>
        <strain evidence="1 2">NIES-2549</strain>
    </source>
</reference>
<protein>
    <submittedName>
        <fullName evidence="1">Uncharacterized protein</fullName>
    </submittedName>
</protein>
<dbReference type="Proteomes" id="UP000034103">
    <property type="component" value="Chromosome"/>
</dbReference>
<proteinExistence type="predicted"/>
<gene>
    <name evidence="1" type="ORF">MYAER_0124</name>
</gene>
<dbReference type="PATRIC" id="fig|1641812.3.peg.129"/>
<evidence type="ECO:0000313" key="1">
    <source>
        <dbReference type="EMBL" id="AKE62488.1"/>
    </source>
</evidence>
<evidence type="ECO:0000313" key="2">
    <source>
        <dbReference type="Proteomes" id="UP000034103"/>
    </source>
</evidence>
<dbReference type="AlphaFoldDB" id="A0A0F6RJB3"/>
<dbReference type="RefSeq" id="WP_002747571.1">
    <property type="nucleotide sequence ID" value="NZ_CP011304.1"/>
</dbReference>
<dbReference type="HOGENOM" id="CLU_171792_0_0_3"/>